<evidence type="ECO:0000259" key="1">
    <source>
        <dbReference type="Pfam" id="PF13592"/>
    </source>
</evidence>
<protein>
    <recommendedName>
        <fullName evidence="1">Winged helix-turn helix domain-containing protein</fullName>
    </recommendedName>
</protein>
<evidence type="ECO:0000313" key="3">
    <source>
        <dbReference type="Proteomes" id="UP001303473"/>
    </source>
</evidence>
<dbReference type="AlphaFoldDB" id="A0AAN6MUW5"/>
<feature type="domain" description="Winged helix-turn helix" evidence="1">
    <location>
        <begin position="2"/>
        <end position="51"/>
    </location>
</feature>
<dbReference type="Pfam" id="PF13592">
    <property type="entry name" value="HTH_33"/>
    <property type="match status" value="1"/>
</dbReference>
<feature type="non-terminal residue" evidence="2">
    <location>
        <position position="66"/>
    </location>
</feature>
<gene>
    <name evidence="2" type="ORF">QBC46DRAFT_275667</name>
</gene>
<comment type="caution">
    <text evidence="2">The sequence shown here is derived from an EMBL/GenBank/DDBJ whole genome shotgun (WGS) entry which is preliminary data.</text>
</comment>
<accession>A0AAN6MUW5</accession>
<dbReference type="Proteomes" id="UP001303473">
    <property type="component" value="Unassembled WGS sequence"/>
</dbReference>
<sequence length="66" mass="7809">MRLNDVAKFLNKEFEVEVTRFSIRRALGKDASWSKKVTQNVAQEQNADLRDDYMHEACEYRSDQLI</sequence>
<organism evidence="2 3">
    <name type="scientific">Diplogelasinospora grovesii</name>
    <dbReference type="NCBI Taxonomy" id="303347"/>
    <lineage>
        <taxon>Eukaryota</taxon>
        <taxon>Fungi</taxon>
        <taxon>Dikarya</taxon>
        <taxon>Ascomycota</taxon>
        <taxon>Pezizomycotina</taxon>
        <taxon>Sordariomycetes</taxon>
        <taxon>Sordariomycetidae</taxon>
        <taxon>Sordariales</taxon>
        <taxon>Diplogelasinosporaceae</taxon>
        <taxon>Diplogelasinospora</taxon>
    </lineage>
</organism>
<name>A0AAN6MUW5_9PEZI</name>
<reference evidence="3" key="1">
    <citation type="journal article" date="2023" name="Mol. Phylogenet. Evol.">
        <title>Genome-scale phylogeny and comparative genomics of the fungal order Sordariales.</title>
        <authorList>
            <person name="Hensen N."/>
            <person name="Bonometti L."/>
            <person name="Westerberg I."/>
            <person name="Brannstrom I.O."/>
            <person name="Guillou S."/>
            <person name="Cros-Aarteil S."/>
            <person name="Calhoun S."/>
            <person name="Haridas S."/>
            <person name="Kuo A."/>
            <person name="Mondo S."/>
            <person name="Pangilinan J."/>
            <person name="Riley R."/>
            <person name="LaButti K."/>
            <person name="Andreopoulos B."/>
            <person name="Lipzen A."/>
            <person name="Chen C."/>
            <person name="Yan M."/>
            <person name="Daum C."/>
            <person name="Ng V."/>
            <person name="Clum A."/>
            <person name="Steindorff A."/>
            <person name="Ohm R.A."/>
            <person name="Martin F."/>
            <person name="Silar P."/>
            <person name="Natvig D.O."/>
            <person name="Lalanne C."/>
            <person name="Gautier V."/>
            <person name="Ament-Velasquez S.L."/>
            <person name="Kruys A."/>
            <person name="Hutchinson M.I."/>
            <person name="Powell A.J."/>
            <person name="Barry K."/>
            <person name="Miller A.N."/>
            <person name="Grigoriev I.V."/>
            <person name="Debuchy R."/>
            <person name="Gladieux P."/>
            <person name="Hiltunen Thoren M."/>
            <person name="Johannesson H."/>
        </authorList>
    </citation>
    <scope>NUCLEOTIDE SEQUENCE [LARGE SCALE GENOMIC DNA]</scope>
    <source>
        <strain evidence="3">CBS 340.73</strain>
    </source>
</reference>
<dbReference type="InterPro" id="IPR025959">
    <property type="entry name" value="Winged_HTH_dom"/>
</dbReference>
<evidence type="ECO:0000313" key="2">
    <source>
        <dbReference type="EMBL" id="KAK3933480.1"/>
    </source>
</evidence>
<keyword evidence="3" id="KW-1185">Reference proteome</keyword>
<proteinExistence type="predicted"/>
<dbReference type="EMBL" id="MU854185">
    <property type="protein sequence ID" value="KAK3933480.1"/>
    <property type="molecule type" value="Genomic_DNA"/>
</dbReference>